<evidence type="ECO:0000313" key="4">
    <source>
        <dbReference type="Proteomes" id="UP001589619"/>
    </source>
</evidence>
<dbReference type="SUPFAM" id="SSF55347">
    <property type="entry name" value="Glyceraldehyde-3-phosphate dehydrogenase-like, C-terminal domain"/>
    <property type="match status" value="1"/>
</dbReference>
<dbReference type="InterPro" id="IPR000683">
    <property type="entry name" value="Gfo/Idh/MocA-like_OxRdtase_N"/>
</dbReference>
<reference evidence="3 4" key="1">
    <citation type="submission" date="2024-09" db="EMBL/GenBank/DDBJ databases">
        <authorList>
            <person name="Sun Q."/>
            <person name="Mori K."/>
        </authorList>
    </citation>
    <scope>NUCLEOTIDE SEQUENCE [LARGE SCALE GENOMIC DNA]</scope>
    <source>
        <strain evidence="3 4">JCM 12520</strain>
    </source>
</reference>
<feature type="domain" description="Gfo/Idh/MocA-like oxidoreductase N-terminal" evidence="1">
    <location>
        <begin position="4"/>
        <end position="122"/>
    </location>
</feature>
<comment type="caution">
    <text evidence="3">The sequence shown here is derived from an EMBL/GenBank/DDBJ whole genome shotgun (WGS) entry which is preliminary data.</text>
</comment>
<dbReference type="Proteomes" id="UP001589619">
    <property type="component" value="Unassembled WGS sequence"/>
</dbReference>
<dbReference type="PANTHER" id="PTHR43708:SF4">
    <property type="entry name" value="OXIDOREDUCTASE YCEM-RELATED"/>
    <property type="match status" value="1"/>
</dbReference>
<dbReference type="Gene3D" id="3.30.360.10">
    <property type="entry name" value="Dihydrodipicolinate Reductase, domain 2"/>
    <property type="match status" value="1"/>
</dbReference>
<evidence type="ECO:0000259" key="2">
    <source>
        <dbReference type="Pfam" id="PF21378"/>
    </source>
</evidence>
<evidence type="ECO:0000259" key="1">
    <source>
        <dbReference type="Pfam" id="PF01408"/>
    </source>
</evidence>
<dbReference type="InterPro" id="IPR051317">
    <property type="entry name" value="Gfo/Idh/MocA_oxidoreduct"/>
</dbReference>
<dbReference type="Pfam" id="PF21378">
    <property type="entry name" value="YceM-like_C"/>
    <property type="match status" value="1"/>
</dbReference>
<protein>
    <submittedName>
        <fullName evidence="3">Gfo/Idh/MocA family protein</fullName>
    </submittedName>
</protein>
<dbReference type="InterPro" id="IPR048477">
    <property type="entry name" value="YceM-like_C"/>
</dbReference>
<feature type="domain" description="YceM-like C-terminal" evidence="2">
    <location>
        <begin position="128"/>
        <end position="242"/>
    </location>
</feature>
<accession>A0ABV5VRP0</accession>
<dbReference type="Pfam" id="PF01408">
    <property type="entry name" value="GFO_IDH_MocA"/>
    <property type="match status" value="1"/>
</dbReference>
<organism evidence="3 4">
    <name type="scientific">Paenibacillus hodogayensis</name>
    <dbReference type="NCBI Taxonomy" id="279208"/>
    <lineage>
        <taxon>Bacteria</taxon>
        <taxon>Bacillati</taxon>
        <taxon>Bacillota</taxon>
        <taxon>Bacilli</taxon>
        <taxon>Bacillales</taxon>
        <taxon>Paenibacillaceae</taxon>
        <taxon>Paenibacillus</taxon>
    </lineage>
</organism>
<proteinExistence type="predicted"/>
<dbReference type="Gene3D" id="3.40.50.720">
    <property type="entry name" value="NAD(P)-binding Rossmann-like Domain"/>
    <property type="match status" value="1"/>
</dbReference>
<dbReference type="SUPFAM" id="SSF51735">
    <property type="entry name" value="NAD(P)-binding Rossmann-fold domains"/>
    <property type="match status" value="1"/>
</dbReference>
<dbReference type="RefSeq" id="WP_344905449.1">
    <property type="nucleotide sequence ID" value="NZ_BAAAYO010000002.1"/>
</dbReference>
<dbReference type="PANTHER" id="PTHR43708">
    <property type="entry name" value="CONSERVED EXPRESSED OXIDOREDUCTASE (EUROFUNG)"/>
    <property type="match status" value="1"/>
</dbReference>
<name>A0ABV5VRP0_9BACL</name>
<dbReference type="EMBL" id="JBHMAG010000004">
    <property type="protein sequence ID" value="MFB9750941.1"/>
    <property type="molecule type" value="Genomic_DNA"/>
</dbReference>
<dbReference type="InterPro" id="IPR036291">
    <property type="entry name" value="NAD(P)-bd_dom_sf"/>
</dbReference>
<evidence type="ECO:0000313" key="3">
    <source>
        <dbReference type="EMBL" id="MFB9750941.1"/>
    </source>
</evidence>
<sequence length="313" mass="35311">MRKRVAMIGLGDIAAKAYLPVVAHHPRIELVAVMSRSRETVDRIGEAYRIAGRTTSLDELLDFKADAVFVHSPTTTHAEIVMACLDRGVHVYVDKPLSYKLQESELMTERAAQSGRLLAVGFNRRFAPLYVEAKHWLDEVGGFDLCMAQKHRTRQQQLSAKETMYDDMIHMIDLLLWLGAKPYELTDWLCEQDETGRLLHASGSLRFGRASSLFSMNRRSGSDMEKLELHGGGRSAEIVNLESGLFRDGQTGERARRFGSWETIAERRGFAGIVNHFLDSLDRPEHCSIRADLVMDTHRLVERLASLSESPAK</sequence>
<gene>
    <name evidence="3" type="ORF">ACFFNY_05065</name>
</gene>
<keyword evidence="4" id="KW-1185">Reference proteome</keyword>